<keyword evidence="3" id="KW-1185">Reference proteome</keyword>
<evidence type="ECO:0000313" key="2">
    <source>
        <dbReference type="EMBL" id="MCU6699190.1"/>
    </source>
</evidence>
<dbReference type="EMBL" id="JAOQJV010000002">
    <property type="protein sequence ID" value="MCU6699190.1"/>
    <property type="molecule type" value="Genomic_DNA"/>
</dbReference>
<organism evidence="2 3">
    <name type="scientific">Dorea ammoniilytica</name>
    <dbReference type="NCBI Taxonomy" id="2981788"/>
    <lineage>
        <taxon>Bacteria</taxon>
        <taxon>Bacillati</taxon>
        <taxon>Bacillota</taxon>
        <taxon>Clostridia</taxon>
        <taxon>Lachnospirales</taxon>
        <taxon>Lachnospiraceae</taxon>
        <taxon>Dorea</taxon>
    </lineage>
</organism>
<reference evidence="2 3" key="1">
    <citation type="journal article" date="2021" name="ISME Commun">
        <title>Automated analysis of genomic sequences facilitates high-throughput and comprehensive description of bacteria.</title>
        <authorList>
            <person name="Hitch T.C.A."/>
        </authorList>
    </citation>
    <scope>NUCLEOTIDE SEQUENCE [LARGE SCALE GENOMIC DNA]</scope>
    <source>
        <strain evidence="2 3">Sanger_02</strain>
    </source>
</reference>
<comment type="caution">
    <text evidence="2">The sequence shown here is derived from an EMBL/GenBank/DDBJ whole genome shotgun (WGS) entry which is preliminary data.</text>
</comment>
<protein>
    <submittedName>
        <fullName evidence="2">DUF6273 domain-containing protein</fullName>
    </submittedName>
</protein>
<sequence>MSAISIETKKVTELTAFTAPTDSCLIPIHDGTGLKKITFANFRAKAVEGTEAKIAPLLFNNAGAHNAIYRGKSLGSTVTTAQYAAIKAGTFDDLYIGDYWTIGGVNYRIAAFDYYLNSGDTNCTTHHVVIVPDTCLYNAQMHNTSSGGWESGAANTTAGGYVGSDMYKSNLEQAKTTIKSAFSGHVLKHRIYLTNAVANGRASGGAWCDSEVDLMCEQMVYGSGIFSPVSDGSNVPANYRVEKSQLPLFQHEPSRICNRATWWLRDVITASGFARVDYNGGANYASASDSYGVRPAFCIS</sequence>
<name>A0ABT2S4K7_9FIRM</name>
<feature type="domain" description="DUF6273" evidence="1">
    <location>
        <begin position="242"/>
        <end position="299"/>
    </location>
</feature>
<gene>
    <name evidence="2" type="ORF">OCV65_02910</name>
</gene>
<dbReference type="Pfam" id="PF19789">
    <property type="entry name" value="DUF6273"/>
    <property type="match status" value="1"/>
</dbReference>
<accession>A0ABT2S4K7</accession>
<dbReference type="RefSeq" id="WP_055304179.1">
    <property type="nucleotide sequence ID" value="NZ_JAOQJV010000002.1"/>
</dbReference>
<dbReference type="Proteomes" id="UP001207605">
    <property type="component" value="Unassembled WGS sequence"/>
</dbReference>
<evidence type="ECO:0000313" key="3">
    <source>
        <dbReference type="Proteomes" id="UP001207605"/>
    </source>
</evidence>
<evidence type="ECO:0000259" key="1">
    <source>
        <dbReference type="Pfam" id="PF19789"/>
    </source>
</evidence>
<proteinExistence type="predicted"/>
<dbReference type="InterPro" id="IPR046240">
    <property type="entry name" value="DUF6273"/>
</dbReference>